<reference evidence="2" key="1">
    <citation type="submission" date="2022-01" db="EMBL/GenBank/DDBJ databases">
        <title>Antribacter sp. nov., isolated from Guizhou of China.</title>
        <authorList>
            <person name="Chengliang C."/>
            <person name="Ya Z."/>
        </authorList>
    </citation>
    <scope>NUCLEOTIDE SEQUENCE</scope>
    <source>
        <strain evidence="2">KLBMP 9083</strain>
    </source>
</reference>
<dbReference type="EMBL" id="JAKGSG010000038">
    <property type="protein sequence ID" value="MCF4122124.1"/>
    <property type="molecule type" value="Genomic_DNA"/>
</dbReference>
<organism evidence="2 3">
    <name type="scientific">Antribacter soli</name>
    <dbReference type="NCBI Taxonomy" id="2910976"/>
    <lineage>
        <taxon>Bacteria</taxon>
        <taxon>Bacillati</taxon>
        <taxon>Actinomycetota</taxon>
        <taxon>Actinomycetes</taxon>
        <taxon>Micrococcales</taxon>
        <taxon>Promicromonosporaceae</taxon>
        <taxon>Antribacter</taxon>
    </lineage>
</organism>
<proteinExistence type="predicted"/>
<dbReference type="AlphaFoldDB" id="A0AA41QHD7"/>
<protein>
    <submittedName>
        <fullName evidence="2">Uncharacterized protein</fullName>
    </submittedName>
</protein>
<evidence type="ECO:0000313" key="3">
    <source>
        <dbReference type="Proteomes" id="UP001165405"/>
    </source>
</evidence>
<keyword evidence="1" id="KW-0175">Coiled coil</keyword>
<dbReference type="RefSeq" id="WP_236089921.1">
    <property type="nucleotide sequence ID" value="NZ_JAKGSG010000038.1"/>
</dbReference>
<gene>
    <name evidence="2" type="ORF">L1785_14170</name>
</gene>
<comment type="caution">
    <text evidence="2">The sequence shown here is derived from an EMBL/GenBank/DDBJ whole genome shotgun (WGS) entry which is preliminary data.</text>
</comment>
<sequence length="318" mass="33784">MSTGNMALDLAQADLEAAEHAAAEHGRLTERAGRAAAALADAQTTLSRARAALADEAKDVERLDGFSPTLIWAVLRGNRDERLEAERAEQRAAEYTVALAESRLASAEGELAAARATIGALGDVRARRTAALDAKERAVVAGGHPGAAELDDLARRTGAARSELTEVREVVAAAAEADRTLRGALGCLDTASNWAAYDTFGGGFLADMAKRDKMDEAVEWMRTADRALRRLSTELGDLGHQGVGGVDVGALAGAFDVWFDNIFSDWSVMHRIDEARNRVRNASAAVDRVRASTGARAVRLEKLLADLAARREALLLSA</sequence>
<accession>A0AA41QHD7</accession>
<dbReference type="Proteomes" id="UP001165405">
    <property type="component" value="Unassembled WGS sequence"/>
</dbReference>
<name>A0AA41QHD7_9MICO</name>
<keyword evidence="3" id="KW-1185">Reference proteome</keyword>
<feature type="coiled-coil region" evidence="1">
    <location>
        <begin position="78"/>
        <end position="117"/>
    </location>
</feature>
<evidence type="ECO:0000256" key="1">
    <source>
        <dbReference type="SAM" id="Coils"/>
    </source>
</evidence>
<evidence type="ECO:0000313" key="2">
    <source>
        <dbReference type="EMBL" id="MCF4122124.1"/>
    </source>
</evidence>